<dbReference type="Pfam" id="PF07690">
    <property type="entry name" value="MFS_1"/>
    <property type="match status" value="1"/>
</dbReference>
<dbReference type="InterPro" id="IPR036259">
    <property type="entry name" value="MFS_trans_sf"/>
</dbReference>
<feature type="transmembrane region" description="Helical" evidence="6">
    <location>
        <begin position="244"/>
        <end position="262"/>
    </location>
</feature>
<dbReference type="GO" id="GO:0022857">
    <property type="term" value="F:transmembrane transporter activity"/>
    <property type="evidence" value="ECO:0007669"/>
    <property type="project" value="InterPro"/>
</dbReference>
<feature type="domain" description="Major facilitator superfamily (MFS) profile" evidence="7">
    <location>
        <begin position="8"/>
        <end position="391"/>
    </location>
</feature>
<dbReference type="EMBL" id="JACIDX010000025">
    <property type="protein sequence ID" value="MBB3957493.1"/>
    <property type="molecule type" value="Genomic_DNA"/>
</dbReference>
<dbReference type="InterPro" id="IPR020846">
    <property type="entry name" value="MFS_dom"/>
</dbReference>
<feature type="transmembrane region" description="Helical" evidence="6">
    <location>
        <begin position="163"/>
        <end position="183"/>
    </location>
</feature>
<keyword evidence="9" id="KW-1185">Reference proteome</keyword>
<reference evidence="8 9" key="1">
    <citation type="submission" date="2020-08" db="EMBL/GenBank/DDBJ databases">
        <title>Genomic Encyclopedia of Type Strains, Phase IV (KMG-IV): sequencing the most valuable type-strain genomes for metagenomic binning, comparative biology and taxonomic classification.</title>
        <authorList>
            <person name="Goeker M."/>
        </authorList>
    </citation>
    <scope>NUCLEOTIDE SEQUENCE [LARGE SCALE GENOMIC DNA]</scope>
    <source>
        <strain evidence="8 9">DSM 27057</strain>
    </source>
</reference>
<dbReference type="SUPFAM" id="SSF103473">
    <property type="entry name" value="MFS general substrate transporter"/>
    <property type="match status" value="1"/>
</dbReference>
<evidence type="ECO:0000256" key="6">
    <source>
        <dbReference type="SAM" id="Phobius"/>
    </source>
</evidence>
<proteinExistence type="predicted"/>
<protein>
    <submittedName>
        <fullName evidence="8">DHA1 family bicyclomycin/chloramphenicol resistance-like MFS transporter</fullName>
    </submittedName>
</protein>
<evidence type="ECO:0000256" key="5">
    <source>
        <dbReference type="ARBA" id="ARBA00023136"/>
    </source>
</evidence>
<evidence type="ECO:0000256" key="4">
    <source>
        <dbReference type="ARBA" id="ARBA00022989"/>
    </source>
</evidence>
<gene>
    <name evidence="8" type="ORF">GGR38_004467</name>
</gene>
<feature type="transmembrane region" description="Helical" evidence="6">
    <location>
        <begin position="365"/>
        <end position="386"/>
    </location>
</feature>
<feature type="transmembrane region" description="Helical" evidence="6">
    <location>
        <begin position="48"/>
        <end position="67"/>
    </location>
</feature>
<dbReference type="AlphaFoldDB" id="A0A7W6G8J5"/>
<feature type="transmembrane region" description="Helical" evidence="6">
    <location>
        <begin position="99"/>
        <end position="116"/>
    </location>
</feature>
<accession>A0A7W6G8J5</accession>
<keyword evidence="5 6" id="KW-0472">Membrane</keyword>
<dbReference type="PANTHER" id="PTHR43124:SF3">
    <property type="entry name" value="CHLORAMPHENICOL EFFLUX PUMP RV0191"/>
    <property type="match status" value="1"/>
</dbReference>
<keyword evidence="2" id="KW-1003">Cell membrane</keyword>
<feature type="transmembrane region" description="Helical" evidence="6">
    <location>
        <begin position="274"/>
        <end position="294"/>
    </location>
</feature>
<evidence type="ECO:0000256" key="2">
    <source>
        <dbReference type="ARBA" id="ARBA00022475"/>
    </source>
</evidence>
<dbReference type="PANTHER" id="PTHR43124">
    <property type="entry name" value="PURINE EFFLUX PUMP PBUE"/>
    <property type="match status" value="1"/>
</dbReference>
<sequence>MDQQRPAPLWLLGLIALGAVMTAHILIPALPFAAASLGANAREMQWTVSVYIVGLAIGQLIFGPLADWMGLRRILIAGLCLYILASIAAGMAMQAGTLVAIRLVQSLGGGVGLVLARAIARRGCEAREATRRQAMMNLLITLGPALSPLLGGTIAALWGWRMIFALLALFGCVNLIAVLRLIPDTDKSEASGGAVIRHYLQLMVTPYFVACSIAGGCFTTSMYALIGAAPFILVRQFGYTAGRIGPMLALATAGIWLGSIAASRMAPRLRTDHLLMAGGACVCFSSFGFLILVLKGGLTVPALIATMGIFLFGVGLSGPPALTLAISVNPLAMASGSGIYGATQMAIGALCSMASAQWADPARGAAVTIAAASCAGLLALAMMQFMRLKTYPNRPFLTG</sequence>
<evidence type="ECO:0000259" key="7">
    <source>
        <dbReference type="PROSITE" id="PS50850"/>
    </source>
</evidence>
<evidence type="ECO:0000313" key="8">
    <source>
        <dbReference type="EMBL" id="MBB3957493.1"/>
    </source>
</evidence>
<evidence type="ECO:0000256" key="1">
    <source>
        <dbReference type="ARBA" id="ARBA00004651"/>
    </source>
</evidence>
<dbReference type="Gene3D" id="1.20.1720.10">
    <property type="entry name" value="Multidrug resistance protein D"/>
    <property type="match status" value="1"/>
</dbReference>
<dbReference type="Proteomes" id="UP000548867">
    <property type="component" value="Unassembled WGS sequence"/>
</dbReference>
<keyword evidence="4 6" id="KW-1133">Transmembrane helix</keyword>
<feature type="transmembrane region" description="Helical" evidence="6">
    <location>
        <begin position="74"/>
        <end position="93"/>
    </location>
</feature>
<dbReference type="RefSeq" id="WP_183628848.1">
    <property type="nucleotide sequence ID" value="NZ_JACIDX010000025.1"/>
</dbReference>
<feature type="transmembrane region" description="Helical" evidence="6">
    <location>
        <begin position="137"/>
        <end position="157"/>
    </location>
</feature>
<dbReference type="InterPro" id="IPR050189">
    <property type="entry name" value="MFS_Efflux_Transporters"/>
</dbReference>
<keyword evidence="3 6" id="KW-0812">Transmembrane</keyword>
<evidence type="ECO:0000256" key="3">
    <source>
        <dbReference type="ARBA" id="ARBA00022692"/>
    </source>
</evidence>
<evidence type="ECO:0000313" key="9">
    <source>
        <dbReference type="Proteomes" id="UP000548867"/>
    </source>
</evidence>
<dbReference type="PROSITE" id="PS50850">
    <property type="entry name" value="MFS"/>
    <property type="match status" value="1"/>
</dbReference>
<feature type="transmembrane region" description="Helical" evidence="6">
    <location>
        <begin position="204"/>
        <end position="232"/>
    </location>
</feature>
<dbReference type="GO" id="GO:0005886">
    <property type="term" value="C:plasma membrane"/>
    <property type="evidence" value="ECO:0007669"/>
    <property type="project" value="UniProtKB-SubCell"/>
</dbReference>
<name>A0A7W6G8J5_9SPHN</name>
<feature type="transmembrane region" description="Helical" evidence="6">
    <location>
        <begin position="300"/>
        <end position="326"/>
    </location>
</feature>
<feature type="transmembrane region" description="Helical" evidence="6">
    <location>
        <begin position="338"/>
        <end position="359"/>
    </location>
</feature>
<dbReference type="InterPro" id="IPR011701">
    <property type="entry name" value="MFS"/>
</dbReference>
<comment type="subcellular location">
    <subcellularLocation>
        <location evidence="1">Cell membrane</location>
        <topology evidence="1">Multi-pass membrane protein</topology>
    </subcellularLocation>
</comment>
<comment type="caution">
    <text evidence="8">The sequence shown here is derived from an EMBL/GenBank/DDBJ whole genome shotgun (WGS) entry which is preliminary data.</text>
</comment>
<organism evidence="8 9">
    <name type="scientific">Novosphingobium sediminicola</name>
    <dbReference type="NCBI Taxonomy" id="563162"/>
    <lineage>
        <taxon>Bacteria</taxon>
        <taxon>Pseudomonadati</taxon>
        <taxon>Pseudomonadota</taxon>
        <taxon>Alphaproteobacteria</taxon>
        <taxon>Sphingomonadales</taxon>
        <taxon>Sphingomonadaceae</taxon>
        <taxon>Novosphingobium</taxon>
    </lineage>
</organism>